<dbReference type="EMBL" id="EQ974461">
    <property type="protein sequence ID" value="EEF29308.1"/>
    <property type="molecule type" value="Genomic_DNA"/>
</dbReference>
<dbReference type="Proteomes" id="UP000008311">
    <property type="component" value="Unassembled WGS sequence"/>
</dbReference>
<organism evidence="1 2">
    <name type="scientific">Ricinus communis</name>
    <name type="common">Castor bean</name>
    <dbReference type="NCBI Taxonomy" id="3988"/>
    <lineage>
        <taxon>Eukaryota</taxon>
        <taxon>Viridiplantae</taxon>
        <taxon>Streptophyta</taxon>
        <taxon>Embryophyta</taxon>
        <taxon>Tracheophyta</taxon>
        <taxon>Spermatophyta</taxon>
        <taxon>Magnoliopsida</taxon>
        <taxon>eudicotyledons</taxon>
        <taxon>Gunneridae</taxon>
        <taxon>Pentapetalae</taxon>
        <taxon>rosids</taxon>
        <taxon>fabids</taxon>
        <taxon>Malpighiales</taxon>
        <taxon>Euphorbiaceae</taxon>
        <taxon>Acalyphoideae</taxon>
        <taxon>Acalypheae</taxon>
        <taxon>Ricinus</taxon>
    </lineage>
</organism>
<evidence type="ECO:0000313" key="1">
    <source>
        <dbReference type="EMBL" id="EEF29308.1"/>
    </source>
</evidence>
<proteinExistence type="predicted"/>
<evidence type="ECO:0000313" key="2">
    <source>
        <dbReference type="Proteomes" id="UP000008311"/>
    </source>
</evidence>
<dbReference type="InParanoid" id="B9T4A0"/>
<protein>
    <submittedName>
        <fullName evidence="1">Uncharacterized protein</fullName>
    </submittedName>
</protein>
<name>B9T4A0_RICCO</name>
<dbReference type="AlphaFoldDB" id="B9T4A0"/>
<sequence>MVLIVVLHNYKLRCRTHQRREYTYGQAWRGMVANEPAGRKHTHHLTDSATCNNLVAQMIHIHHPCVHAYAYAYAWIHAHVHASLLHYILHDHSPDLYHGHDYDCFHAYTLEYKHGHVHAFEHYHDHVHVLCGREHYHYCVHALER</sequence>
<reference evidence="2" key="1">
    <citation type="journal article" date="2010" name="Nat. Biotechnol.">
        <title>Draft genome sequence of the oilseed species Ricinus communis.</title>
        <authorList>
            <person name="Chan A.P."/>
            <person name="Crabtree J."/>
            <person name="Zhao Q."/>
            <person name="Lorenzi H."/>
            <person name="Orvis J."/>
            <person name="Puiu D."/>
            <person name="Melake-Berhan A."/>
            <person name="Jones K.M."/>
            <person name="Redman J."/>
            <person name="Chen G."/>
            <person name="Cahoon E.B."/>
            <person name="Gedil M."/>
            <person name="Stanke M."/>
            <person name="Haas B.J."/>
            <person name="Wortman J.R."/>
            <person name="Fraser-Liggett C.M."/>
            <person name="Ravel J."/>
            <person name="Rabinowicz P.D."/>
        </authorList>
    </citation>
    <scope>NUCLEOTIDE SEQUENCE [LARGE SCALE GENOMIC DNA]</scope>
    <source>
        <strain evidence="2">cv. Hale</strain>
    </source>
</reference>
<gene>
    <name evidence="1" type="ORF">RCOM_0176290</name>
</gene>
<keyword evidence="2" id="KW-1185">Reference proteome</keyword>
<accession>B9T4A0</accession>